<accession>A0A7X6I7U2</accession>
<proteinExistence type="predicted"/>
<feature type="region of interest" description="Disordered" evidence="1">
    <location>
        <begin position="1"/>
        <end position="42"/>
    </location>
</feature>
<dbReference type="AlphaFoldDB" id="A0A7X6I7U2"/>
<name>A0A7X6I7U2_9BURK</name>
<reference evidence="2 3" key="1">
    <citation type="journal article" date="2020" name="Nature">
        <title>Bacterial chemolithoautotrophy via manganese oxidation.</title>
        <authorList>
            <person name="Yu H."/>
            <person name="Leadbetter J.R."/>
        </authorList>
    </citation>
    <scope>NUCLEOTIDE SEQUENCE [LARGE SCALE GENOMIC DNA]</scope>
    <source>
        <strain evidence="2 3">RBP-1</strain>
    </source>
</reference>
<evidence type="ECO:0000256" key="1">
    <source>
        <dbReference type="SAM" id="MobiDB-lite"/>
    </source>
</evidence>
<gene>
    <name evidence="2" type="ORF">RAMLITH_18230</name>
</gene>
<dbReference type="RefSeq" id="WP_168108892.1">
    <property type="nucleotide sequence ID" value="NZ_VTOX01000007.1"/>
</dbReference>
<protein>
    <submittedName>
        <fullName evidence="2">Uncharacterized protein</fullName>
    </submittedName>
</protein>
<sequence>MTSHTPGSGAQPEGTSLPPPRPFGEANTLTLPRRRRHAPGQGSVVGLTAVAVADAGGAVLRAEIMRLEATPVTVTF</sequence>
<keyword evidence="3" id="KW-1185">Reference proteome</keyword>
<comment type="caution">
    <text evidence="2">The sequence shown here is derived from an EMBL/GenBank/DDBJ whole genome shotgun (WGS) entry which is preliminary data.</text>
</comment>
<evidence type="ECO:0000313" key="2">
    <source>
        <dbReference type="EMBL" id="NKE67763.1"/>
    </source>
</evidence>
<evidence type="ECO:0000313" key="3">
    <source>
        <dbReference type="Proteomes" id="UP000521868"/>
    </source>
</evidence>
<organism evidence="2 3">
    <name type="scientific">Ramlibacter lithotrophicus</name>
    <dbReference type="NCBI Taxonomy" id="2606681"/>
    <lineage>
        <taxon>Bacteria</taxon>
        <taxon>Pseudomonadati</taxon>
        <taxon>Pseudomonadota</taxon>
        <taxon>Betaproteobacteria</taxon>
        <taxon>Burkholderiales</taxon>
        <taxon>Comamonadaceae</taxon>
        <taxon>Ramlibacter</taxon>
    </lineage>
</organism>
<dbReference type="EMBL" id="VTOX01000007">
    <property type="protein sequence ID" value="NKE67763.1"/>
    <property type="molecule type" value="Genomic_DNA"/>
</dbReference>
<dbReference type="Proteomes" id="UP000521868">
    <property type="component" value="Unassembled WGS sequence"/>
</dbReference>